<keyword evidence="2" id="KW-1185">Reference proteome</keyword>
<name>A0A0D3F2S0_9ORYZ</name>
<reference evidence="1" key="1">
    <citation type="journal article" date="2009" name="Rice">
        <title>De Novo Next Generation Sequencing of Plant Genomes.</title>
        <authorList>
            <person name="Rounsley S."/>
            <person name="Marri P.R."/>
            <person name="Yu Y."/>
            <person name="He R."/>
            <person name="Sisneros N."/>
            <person name="Goicoechea J.L."/>
            <person name="Lee S.J."/>
            <person name="Angelova A."/>
            <person name="Kudrna D."/>
            <person name="Luo M."/>
            <person name="Affourtit J."/>
            <person name="Desany B."/>
            <person name="Knight J."/>
            <person name="Niazi F."/>
            <person name="Egholm M."/>
            <person name="Wing R.A."/>
        </authorList>
    </citation>
    <scope>NUCLEOTIDE SEQUENCE [LARGE SCALE GENOMIC DNA]</scope>
    <source>
        <strain evidence="1">cv. IRGC 105608</strain>
    </source>
</reference>
<reference evidence="1" key="2">
    <citation type="submission" date="2015-03" db="UniProtKB">
        <authorList>
            <consortium name="EnsemblPlants"/>
        </authorList>
    </citation>
    <scope>IDENTIFICATION</scope>
</reference>
<proteinExistence type="predicted"/>
<evidence type="ECO:0000313" key="2">
    <source>
        <dbReference type="Proteomes" id="UP000026960"/>
    </source>
</evidence>
<dbReference type="Gramene" id="OBART02G09610.1">
    <property type="protein sequence ID" value="OBART02G09610.1"/>
    <property type="gene ID" value="OBART02G09610"/>
</dbReference>
<evidence type="ECO:0000313" key="1">
    <source>
        <dbReference type="EnsemblPlants" id="OBART02G09610.1"/>
    </source>
</evidence>
<dbReference type="HOGENOM" id="CLU_2516202_0_0_1"/>
<organism evidence="1">
    <name type="scientific">Oryza barthii</name>
    <dbReference type="NCBI Taxonomy" id="65489"/>
    <lineage>
        <taxon>Eukaryota</taxon>
        <taxon>Viridiplantae</taxon>
        <taxon>Streptophyta</taxon>
        <taxon>Embryophyta</taxon>
        <taxon>Tracheophyta</taxon>
        <taxon>Spermatophyta</taxon>
        <taxon>Magnoliopsida</taxon>
        <taxon>Liliopsida</taxon>
        <taxon>Poales</taxon>
        <taxon>Poaceae</taxon>
        <taxon>BOP clade</taxon>
        <taxon>Oryzoideae</taxon>
        <taxon>Oryzeae</taxon>
        <taxon>Oryzinae</taxon>
        <taxon>Oryza</taxon>
    </lineage>
</organism>
<protein>
    <submittedName>
        <fullName evidence="1">Uncharacterized protein</fullName>
    </submittedName>
</protein>
<dbReference type="AlphaFoldDB" id="A0A0D3F2S0"/>
<dbReference type="EnsemblPlants" id="OBART02G09610.1">
    <property type="protein sequence ID" value="OBART02G09610.1"/>
    <property type="gene ID" value="OBART02G09610"/>
</dbReference>
<dbReference type="PaxDb" id="65489-OBART02G09610.1"/>
<accession>A0A0D3F2S0</accession>
<dbReference type="Proteomes" id="UP000026960">
    <property type="component" value="Chromosome 2"/>
</dbReference>
<sequence>MEVVLPEVVMRVRGVGFVGNEAGGLTMASESFSGEVAMAPFGWAFLARCGHTVRPVDKLSRHESQEILSLTREVDGQQWHRVVCG</sequence>